<evidence type="ECO:0000313" key="3">
    <source>
        <dbReference type="Proteomes" id="UP000249557"/>
    </source>
</evidence>
<dbReference type="AlphaFoldDB" id="A0A2W5A2G7"/>
<evidence type="ECO:0000313" key="2">
    <source>
        <dbReference type="EMBL" id="PZO87472.1"/>
    </source>
</evidence>
<sequence>MDLKEIQQKLKELRDRIRAEGHISATSEQNLRDILNTTLVTANDELSSLQEKLSDSLAKRAGNDNALSEEQKKRLSIIEKAGSGSQSVH</sequence>
<keyword evidence="1" id="KW-0175">Coiled coil</keyword>
<gene>
    <name evidence="2" type="ORF">DI626_03905</name>
</gene>
<protein>
    <submittedName>
        <fullName evidence="2">Uncharacterized protein</fullName>
    </submittedName>
</protein>
<dbReference type="EMBL" id="QFNK01000056">
    <property type="protein sequence ID" value="PZO87472.1"/>
    <property type="molecule type" value="Genomic_DNA"/>
</dbReference>
<name>A0A2W5A2G7_9BACT</name>
<dbReference type="Proteomes" id="UP000249557">
    <property type="component" value="Unassembled WGS sequence"/>
</dbReference>
<organism evidence="2 3">
    <name type="scientific">Micavibrio aeruginosavorus</name>
    <dbReference type="NCBI Taxonomy" id="349221"/>
    <lineage>
        <taxon>Bacteria</taxon>
        <taxon>Pseudomonadati</taxon>
        <taxon>Bdellovibrionota</taxon>
        <taxon>Bdellovibrionia</taxon>
        <taxon>Bdellovibrionales</taxon>
        <taxon>Pseudobdellovibrionaceae</taxon>
        <taxon>Micavibrio</taxon>
    </lineage>
</organism>
<comment type="caution">
    <text evidence="2">The sequence shown here is derived from an EMBL/GenBank/DDBJ whole genome shotgun (WGS) entry which is preliminary data.</text>
</comment>
<reference evidence="2 3" key="1">
    <citation type="submission" date="2017-08" db="EMBL/GenBank/DDBJ databases">
        <title>Infants hospitalized years apart are colonized by the same room-sourced microbial strains.</title>
        <authorList>
            <person name="Brooks B."/>
            <person name="Olm M.R."/>
            <person name="Firek B.A."/>
            <person name="Baker R."/>
            <person name="Thomas B.C."/>
            <person name="Morowitz M.J."/>
            <person name="Banfield J.F."/>
        </authorList>
    </citation>
    <scope>NUCLEOTIDE SEQUENCE [LARGE SCALE GENOMIC DNA]</scope>
    <source>
        <strain evidence="2">S2_018_000_R2_104</strain>
    </source>
</reference>
<feature type="coiled-coil region" evidence="1">
    <location>
        <begin position="3"/>
        <end position="59"/>
    </location>
</feature>
<accession>A0A2W5A2G7</accession>
<evidence type="ECO:0000256" key="1">
    <source>
        <dbReference type="SAM" id="Coils"/>
    </source>
</evidence>
<proteinExistence type="predicted"/>